<dbReference type="Gene3D" id="1.10.530.10">
    <property type="match status" value="1"/>
</dbReference>
<name>A0A0G0PPY6_9BACT</name>
<accession>A0A0G0PPY6</accession>
<dbReference type="EMBL" id="LBXN01000104">
    <property type="protein sequence ID" value="KKR30214.1"/>
    <property type="molecule type" value="Genomic_DNA"/>
</dbReference>
<evidence type="ECO:0000313" key="2">
    <source>
        <dbReference type="EMBL" id="KKR30214.1"/>
    </source>
</evidence>
<protein>
    <recommendedName>
        <fullName evidence="4">Transglycosylase SLT domain-containing protein</fullName>
    </recommendedName>
</protein>
<comment type="caution">
    <text evidence="2">The sequence shown here is derived from an EMBL/GenBank/DDBJ whole genome shotgun (WGS) entry which is preliminary data.</text>
</comment>
<keyword evidence="1" id="KW-1133">Transmembrane helix</keyword>
<evidence type="ECO:0008006" key="4">
    <source>
        <dbReference type="Google" id="ProtNLM"/>
    </source>
</evidence>
<sequence>MTKLRLKTHTKVKLYQIAILGIVVKMLFLPAIFTKAAGENVNNEKIQSLVENILKPQPAEQVNIDIEVALSQSEKKQIAEYNRLAELQKQQNQAVQTKKLAMVRTQASQPYAQASSGNAEVDNLIDQYASAYGVTEKAGKIKKMVWCESKGDPNAKNRYSTAGGLAQYLDSSWAGTPQGQAGLSKYDPQAATEAIVVDVSQGLERKWNASRSCWTRS</sequence>
<feature type="transmembrane region" description="Helical" evidence="1">
    <location>
        <begin position="12"/>
        <end position="33"/>
    </location>
</feature>
<proteinExistence type="predicted"/>
<dbReference type="AlphaFoldDB" id="A0A0G0PPY6"/>
<evidence type="ECO:0000313" key="3">
    <source>
        <dbReference type="Proteomes" id="UP000034539"/>
    </source>
</evidence>
<dbReference type="Proteomes" id="UP000034539">
    <property type="component" value="Unassembled WGS sequence"/>
</dbReference>
<keyword evidence="1" id="KW-0812">Transmembrane</keyword>
<gene>
    <name evidence="2" type="ORF">UT63_C0104G0010</name>
</gene>
<evidence type="ECO:0000256" key="1">
    <source>
        <dbReference type="SAM" id="Phobius"/>
    </source>
</evidence>
<keyword evidence="1" id="KW-0472">Membrane</keyword>
<organism evidence="2 3">
    <name type="scientific">Candidatus Gottesmanbacteria bacterium GW2011_GWC2_39_8</name>
    <dbReference type="NCBI Taxonomy" id="1618450"/>
    <lineage>
        <taxon>Bacteria</taxon>
        <taxon>Candidatus Gottesmaniibacteriota</taxon>
    </lineage>
</organism>
<reference evidence="2 3" key="1">
    <citation type="journal article" date="2015" name="Nature">
        <title>rRNA introns, odd ribosomes, and small enigmatic genomes across a large radiation of phyla.</title>
        <authorList>
            <person name="Brown C.T."/>
            <person name="Hug L.A."/>
            <person name="Thomas B.C."/>
            <person name="Sharon I."/>
            <person name="Castelle C.J."/>
            <person name="Singh A."/>
            <person name="Wilkins M.J."/>
            <person name="Williams K.H."/>
            <person name="Banfield J.F."/>
        </authorList>
    </citation>
    <scope>NUCLEOTIDE SEQUENCE [LARGE SCALE GENOMIC DNA]</scope>
</reference>